<sequence length="714" mass="78371">MMRGTSATAVTVAATLLLGACLCVAGERLNQHVSNYAGINIHPQQTLYQGRYTRETYLHDQLFTLNIAAFDSTFRFDLEPHTSLHSPDLKAYVFAGEERTEVSLDDRKYYRGHVNFNTSEFCHFRVADDGTVHGFFNYDGDKYAVDPAEYHFDEPQEFNHVVYRLSDHDYVNQPQLPAHCGVTKAMADQLSTDEQDEAYFERARRAAFDSSKTVCNIGIVADSLFYTNLGGSNVGRTIDKMTQRFANVEEVYEEYNTVRDDSGAATIGISIGYLEVISTPSNDPYNTGQNFNNDGSEFLRYFSKNPNAANNMVAWDDYCIVHCLTDQEFNDGLLGLAWVGSADNTPGGICQQGAKLSGEFLYTNTGFSTQTNFGARVPDLTAYLVMAHEMGHNFGSGHDEDEQTSGGQYLMWPVSVDGTEDNNYLFSPQSLDTIAAVITAKGGCFVASDEPTCGNTVQEGTEQCDCGSNEDLCSSFDACCTTDCMLAAGKECSPQHRENGACCNDDCTKITDTSQVCREETVCTMQSTCTANGECPASVARVNNTVCASDMLCNDGVCARSICYLWGLQETTNSDNPCLVYCYNTTLGTASAKTTDQLGSPTVQAKNQDGTDYTVPSSAIARAVGSLCRTDNGTFTGQCSDTHECESNRGTTYFDDFEDFLKNASFNDLKEWALRTDAYIPNWGWLLVGLGVLIILISLCCCLSNRMDKSNKVV</sequence>
<evidence type="ECO:0000256" key="2">
    <source>
        <dbReference type="SAM" id="Phobius"/>
    </source>
</evidence>
<dbReference type="EMBL" id="GL832958">
    <property type="protein sequence ID" value="EGD80926.1"/>
    <property type="molecule type" value="Genomic_DNA"/>
</dbReference>
<dbReference type="InterPro" id="IPR001762">
    <property type="entry name" value="Disintegrin_dom"/>
</dbReference>
<dbReference type="GO" id="GO:0007219">
    <property type="term" value="P:Notch signaling pathway"/>
    <property type="evidence" value="ECO:0007669"/>
    <property type="project" value="TreeGrafter"/>
</dbReference>
<proteinExistence type="predicted"/>
<dbReference type="OMA" id="HVPATNP"/>
<keyword evidence="1" id="KW-0862">Zinc</keyword>
<dbReference type="GO" id="GO:0004222">
    <property type="term" value="F:metalloendopeptidase activity"/>
    <property type="evidence" value="ECO:0007669"/>
    <property type="project" value="InterPro"/>
</dbReference>
<dbReference type="Pfam" id="PF13574">
    <property type="entry name" value="Reprolysin_2"/>
    <property type="match status" value="1"/>
</dbReference>
<feature type="binding site" evidence="1">
    <location>
        <position position="392"/>
    </location>
    <ligand>
        <name>Zn(2+)</name>
        <dbReference type="ChEBI" id="CHEBI:29105"/>
        <note>catalytic</note>
    </ligand>
</feature>
<dbReference type="OrthoDB" id="2149267at2759"/>
<evidence type="ECO:0000256" key="1">
    <source>
        <dbReference type="PROSITE-ProRule" id="PRU00276"/>
    </source>
</evidence>
<dbReference type="SMART" id="SM00050">
    <property type="entry name" value="DISIN"/>
    <property type="match status" value="1"/>
</dbReference>
<dbReference type="InterPro" id="IPR051489">
    <property type="entry name" value="ADAM_Metalloproteinase"/>
</dbReference>
<dbReference type="PROSITE" id="PS50215">
    <property type="entry name" value="ADAM_MEPRO"/>
    <property type="match status" value="1"/>
</dbReference>
<evidence type="ECO:0000256" key="3">
    <source>
        <dbReference type="SAM" id="SignalP"/>
    </source>
</evidence>
<accession>F2U0J8</accession>
<dbReference type="GO" id="GO:0046872">
    <property type="term" value="F:metal ion binding"/>
    <property type="evidence" value="ECO:0007669"/>
    <property type="project" value="UniProtKB-KW"/>
</dbReference>
<evidence type="ECO:0000259" key="5">
    <source>
        <dbReference type="PROSITE" id="PS50215"/>
    </source>
</evidence>
<keyword evidence="2" id="KW-0472">Membrane</keyword>
<evidence type="ECO:0000313" key="6">
    <source>
        <dbReference type="EMBL" id="EGD80926.1"/>
    </source>
</evidence>
<comment type="caution">
    <text evidence="1">Lacks conserved residue(s) required for the propagation of feature annotation.</text>
</comment>
<keyword evidence="1" id="KW-0479">Metal-binding</keyword>
<dbReference type="InterPro" id="IPR001590">
    <property type="entry name" value="Peptidase_M12B"/>
</dbReference>
<dbReference type="KEGG" id="sre:PTSG_01510"/>
<dbReference type="AlphaFoldDB" id="F2U0J8"/>
<dbReference type="InterPro" id="IPR024079">
    <property type="entry name" value="MetalloPept_cat_dom_sf"/>
</dbReference>
<dbReference type="Gene3D" id="4.10.70.10">
    <property type="entry name" value="Disintegrin domain"/>
    <property type="match status" value="1"/>
</dbReference>
<keyword evidence="2" id="KW-0812">Transmembrane</keyword>
<dbReference type="PANTHER" id="PTHR45702:SF6">
    <property type="entry name" value="DISINTEGRIN AND METALLOPROTEINASE DOMAIN-CONTAINING PROTEIN 17"/>
    <property type="match status" value="1"/>
</dbReference>
<name>F2U0J8_SALR5</name>
<dbReference type="InParanoid" id="F2U0J8"/>
<dbReference type="GeneID" id="16078084"/>
<dbReference type="Proteomes" id="UP000007799">
    <property type="component" value="Unassembled WGS sequence"/>
</dbReference>
<keyword evidence="3" id="KW-0732">Signal</keyword>
<dbReference type="PROSITE" id="PS50214">
    <property type="entry name" value="DISINTEGRIN_2"/>
    <property type="match status" value="1"/>
</dbReference>
<feature type="binding site" evidence="1">
    <location>
        <position position="398"/>
    </location>
    <ligand>
        <name>Zn(2+)</name>
        <dbReference type="ChEBI" id="CHEBI:29105"/>
        <note>catalytic</note>
    </ligand>
</feature>
<feature type="domain" description="Peptidase M12B" evidence="5">
    <location>
        <begin position="213"/>
        <end position="450"/>
    </location>
</feature>
<dbReference type="Gene3D" id="3.40.390.10">
    <property type="entry name" value="Collagenase (Catalytic Domain)"/>
    <property type="match status" value="1"/>
</dbReference>
<feature type="binding site" evidence="1">
    <location>
        <position position="388"/>
    </location>
    <ligand>
        <name>Zn(2+)</name>
        <dbReference type="ChEBI" id="CHEBI:29105"/>
        <note>catalytic</note>
    </ligand>
</feature>
<dbReference type="PANTHER" id="PTHR45702">
    <property type="entry name" value="ADAM10/ADAM17 METALLOPEPTIDASE FAMILY MEMBER"/>
    <property type="match status" value="1"/>
</dbReference>
<feature type="chain" id="PRO_5003287151" description="Disintegrin and metalloproteinase domain-containing protein 10" evidence="3">
    <location>
        <begin position="27"/>
        <end position="714"/>
    </location>
</feature>
<dbReference type="RefSeq" id="XP_004997487.1">
    <property type="nucleotide sequence ID" value="XM_004997430.1"/>
</dbReference>
<reference evidence="6" key="1">
    <citation type="submission" date="2009-08" db="EMBL/GenBank/DDBJ databases">
        <title>Annotation of Salpingoeca rosetta.</title>
        <authorList>
            <consortium name="The Broad Institute Genome Sequencing Platform"/>
            <person name="Russ C."/>
            <person name="Cuomo C."/>
            <person name="Burger G."/>
            <person name="Gray M.W."/>
            <person name="Holland P.W.H."/>
            <person name="King N."/>
            <person name="Lang F.B.F."/>
            <person name="Roger A.J."/>
            <person name="Ruiz-Trillo I."/>
            <person name="Young S.K."/>
            <person name="Zeng Q."/>
            <person name="Gargeya S."/>
            <person name="Alvarado L."/>
            <person name="Berlin A."/>
            <person name="Chapman S.B."/>
            <person name="Chen Z."/>
            <person name="Freedman E."/>
            <person name="Gellesch M."/>
            <person name="Goldberg J."/>
            <person name="Griggs A."/>
            <person name="Gujja S."/>
            <person name="Heilman E."/>
            <person name="Heiman D."/>
            <person name="Howarth C."/>
            <person name="Mehta T."/>
            <person name="Neiman D."/>
            <person name="Pearson M."/>
            <person name="Roberts A."/>
            <person name="Saif S."/>
            <person name="Shea T."/>
            <person name="Shenoy N."/>
            <person name="Sisk P."/>
            <person name="Stolte C."/>
            <person name="Sykes S."/>
            <person name="White J."/>
            <person name="Yandava C."/>
            <person name="Haas B."/>
            <person name="Nusbaum C."/>
            <person name="Birren B."/>
        </authorList>
    </citation>
    <scope>NUCLEOTIDE SEQUENCE [LARGE SCALE GENOMIC DNA]</scope>
    <source>
        <strain evidence="6">ATCC 50818</strain>
    </source>
</reference>
<dbReference type="InterPro" id="IPR036436">
    <property type="entry name" value="Disintegrin_dom_sf"/>
</dbReference>
<evidence type="ECO:0000259" key="4">
    <source>
        <dbReference type="PROSITE" id="PS50214"/>
    </source>
</evidence>
<evidence type="ECO:0008006" key="8">
    <source>
        <dbReference type="Google" id="ProtNLM"/>
    </source>
</evidence>
<organism evidence="7">
    <name type="scientific">Salpingoeca rosetta (strain ATCC 50818 / BSB-021)</name>
    <dbReference type="NCBI Taxonomy" id="946362"/>
    <lineage>
        <taxon>Eukaryota</taxon>
        <taxon>Choanoflagellata</taxon>
        <taxon>Craspedida</taxon>
        <taxon>Salpingoecidae</taxon>
        <taxon>Salpingoeca</taxon>
    </lineage>
</organism>
<dbReference type="GO" id="GO:0006509">
    <property type="term" value="P:membrane protein ectodomain proteolysis"/>
    <property type="evidence" value="ECO:0007669"/>
    <property type="project" value="TreeGrafter"/>
</dbReference>
<keyword evidence="2" id="KW-1133">Transmembrane helix</keyword>
<dbReference type="PROSITE" id="PS51257">
    <property type="entry name" value="PROKAR_LIPOPROTEIN"/>
    <property type="match status" value="1"/>
</dbReference>
<dbReference type="SUPFAM" id="SSF55486">
    <property type="entry name" value="Metalloproteases ('zincins'), catalytic domain"/>
    <property type="match status" value="1"/>
</dbReference>
<feature type="active site" evidence="1">
    <location>
        <position position="389"/>
    </location>
</feature>
<feature type="transmembrane region" description="Helical" evidence="2">
    <location>
        <begin position="683"/>
        <end position="703"/>
    </location>
</feature>
<evidence type="ECO:0000313" key="7">
    <source>
        <dbReference type="Proteomes" id="UP000007799"/>
    </source>
</evidence>
<dbReference type="GO" id="GO:0005886">
    <property type="term" value="C:plasma membrane"/>
    <property type="evidence" value="ECO:0007669"/>
    <property type="project" value="TreeGrafter"/>
</dbReference>
<protein>
    <recommendedName>
        <fullName evidence="8">Disintegrin and metalloproteinase domain-containing protein 10</fullName>
    </recommendedName>
</protein>
<keyword evidence="7" id="KW-1185">Reference proteome</keyword>
<dbReference type="eggNOG" id="KOG3658">
    <property type="taxonomic scope" value="Eukaryota"/>
</dbReference>
<gene>
    <name evidence="6" type="ORF">PTSG_01510</name>
</gene>
<feature type="domain" description="Disintegrin" evidence="4">
    <location>
        <begin position="450"/>
        <end position="543"/>
    </location>
</feature>
<feature type="signal peptide" evidence="3">
    <location>
        <begin position="1"/>
        <end position="26"/>
    </location>
</feature>